<reference evidence="3" key="1">
    <citation type="submission" date="2025-08" db="UniProtKB">
        <authorList>
            <consortium name="RefSeq"/>
        </authorList>
    </citation>
    <scope>IDENTIFICATION</scope>
    <source>
        <tissue evidence="3">Whole Larva</tissue>
    </source>
</reference>
<dbReference type="RefSeq" id="XP_017770394.1">
    <property type="nucleotide sequence ID" value="XM_017914905.1"/>
</dbReference>
<dbReference type="Proteomes" id="UP000695000">
    <property type="component" value="Unplaced"/>
</dbReference>
<feature type="compositionally biased region" description="Acidic residues" evidence="1">
    <location>
        <begin position="353"/>
        <end position="363"/>
    </location>
</feature>
<evidence type="ECO:0000313" key="2">
    <source>
        <dbReference type="Proteomes" id="UP000695000"/>
    </source>
</evidence>
<protein>
    <submittedName>
        <fullName evidence="3">Serine/arginine-rich splicing factor 4-like</fullName>
    </submittedName>
</protein>
<name>A0ABM1M744_NICVS</name>
<feature type="region of interest" description="Disordered" evidence="1">
    <location>
        <begin position="399"/>
        <end position="424"/>
    </location>
</feature>
<keyword evidence="2" id="KW-1185">Reference proteome</keyword>
<accession>A0ABM1M744</accession>
<evidence type="ECO:0000313" key="3">
    <source>
        <dbReference type="RefSeq" id="XP_017770394.1"/>
    </source>
</evidence>
<evidence type="ECO:0000256" key="1">
    <source>
        <dbReference type="SAM" id="MobiDB-lite"/>
    </source>
</evidence>
<feature type="compositionally biased region" description="Basic and acidic residues" evidence="1">
    <location>
        <begin position="343"/>
        <end position="352"/>
    </location>
</feature>
<organism evidence="2 3">
    <name type="scientific">Nicrophorus vespilloides</name>
    <name type="common">Boreal carrion beetle</name>
    <dbReference type="NCBI Taxonomy" id="110193"/>
    <lineage>
        <taxon>Eukaryota</taxon>
        <taxon>Metazoa</taxon>
        <taxon>Ecdysozoa</taxon>
        <taxon>Arthropoda</taxon>
        <taxon>Hexapoda</taxon>
        <taxon>Insecta</taxon>
        <taxon>Pterygota</taxon>
        <taxon>Neoptera</taxon>
        <taxon>Endopterygota</taxon>
        <taxon>Coleoptera</taxon>
        <taxon>Polyphaga</taxon>
        <taxon>Staphyliniformia</taxon>
        <taxon>Silphidae</taxon>
        <taxon>Nicrophorinae</taxon>
        <taxon>Nicrophorus</taxon>
    </lineage>
</organism>
<feature type="region of interest" description="Disordered" evidence="1">
    <location>
        <begin position="479"/>
        <end position="532"/>
    </location>
</feature>
<sequence length="548" mass="63110">MNRTCTRRPLATRKVNKFTNTAPDCLLCPNCSKKQETGESPETSDLFKDYIKSINYINTCHSFINKIIAEKKIKTDVTMPDLPNFINIIIHLAKTHDCVHELDNIQSLDDICTEINCKKLESDGLDLESEEEKLFKGSQKQGRNSSIPRPVGSEKGRATRCADEVSKTSKSSVNKYTKMPVEKENTNKKSVEEFRKSVEEMRHHRSTDKLRSHKKDAFNLSKKEVEALAGDILSSPSDSQNTTPRTTSTHSRSRSPKLRRKSHTKITYKTKSEHSIKNIAKCKSKKSPQKVPIPPSKRRSVSIYDSKEELEDEEKHRSPSMTPRKRIHSPTKRKTKSQPILMKNDKMEKDSSPPDDSDIEPDDQDHFETTRIFKQRMPKVIPVEPKYVVKQKPNDFFMKRRKPSIQDLRSESEIDLDHDQSESDIDDDAFEKQSFEENAVKKAIKVSSSRMLTNAVLSNIGILTQSGKMKPEKEIELQKLRSSRAQDKQNSSFRQPRSREDVYNDEIVQINLPKKRNSSSDIKSDDEEQEIETHELNVSLTRAYRCHY</sequence>
<proteinExistence type="predicted"/>
<feature type="compositionally biased region" description="Basic and acidic residues" evidence="1">
    <location>
        <begin position="180"/>
        <end position="190"/>
    </location>
</feature>
<gene>
    <name evidence="3" type="primary">LOC108558097</name>
</gene>
<feature type="compositionally biased region" description="Polar residues" evidence="1">
    <location>
        <begin position="138"/>
        <end position="147"/>
    </location>
</feature>
<feature type="region of interest" description="Disordered" evidence="1">
    <location>
        <begin position="131"/>
        <end position="190"/>
    </location>
</feature>
<feature type="compositionally biased region" description="Basic and acidic residues" evidence="1">
    <location>
        <begin position="152"/>
        <end position="167"/>
    </location>
</feature>
<feature type="region of interest" description="Disordered" evidence="1">
    <location>
        <begin position="198"/>
        <end position="217"/>
    </location>
</feature>
<feature type="compositionally biased region" description="Basic residues" evidence="1">
    <location>
        <begin position="251"/>
        <end position="268"/>
    </location>
</feature>
<feature type="compositionally biased region" description="Basic and acidic residues" evidence="1">
    <location>
        <begin position="408"/>
        <end position="421"/>
    </location>
</feature>
<dbReference type="GeneID" id="108558097"/>
<feature type="compositionally biased region" description="Basic residues" evidence="1">
    <location>
        <begin position="323"/>
        <end position="336"/>
    </location>
</feature>
<feature type="region of interest" description="Disordered" evidence="1">
    <location>
        <begin position="229"/>
        <end position="373"/>
    </location>
</feature>